<dbReference type="EMBL" id="LXQA010176375">
    <property type="protein sequence ID" value="MCI30010.1"/>
    <property type="molecule type" value="Genomic_DNA"/>
</dbReference>
<organism evidence="2 3">
    <name type="scientific">Trifolium medium</name>
    <dbReference type="NCBI Taxonomy" id="97028"/>
    <lineage>
        <taxon>Eukaryota</taxon>
        <taxon>Viridiplantae</taxon>
        <taxon>Streptophyta</taxon>
        <taxon>Embryophyta</taxon>
        <taxon>Tracheophyta</taxon>
        <taxon>Spermatophyta</taxon>
        <taxon>Magnoliopsida</taxon>
        <taxon>eudicotyledons</taxon>
        <taxon>Gunneridae</taxon>
        <taxon>Pentapetalae</taxon>
        <taxon>rosids</taxon>
        <taxon>fabids</taxon>
        <taxon>Fabales</taxon>
        <taxon>Fabaceae</taxon>
        <taxon>Papilionoideae</taxon>
        <taxon>50 kb inversion clade</taxon>
        <taxon>NPAAA clade</taxon>
        <taxon>Hologalegina</taxon>
        <taxon>IRL clade</taxon>
        <taxon>Trifolieae</taxon>
        <taxon>Trifolium</taxon>
    </lineage>
</organism>
<feature type="domain" description="Reverse transcriptase/retrotransposon-derived protein RNase H-like" evidence="1">
    <location>
        <begin position="1"/>
        <end position="48"/>
    </location>
</feature>
<reference evidence="2 3" key="1">
    <citation type="journal article" date="2018" name="Front. Plant Sci.">
        <title>Red Clover (Trifolium pratense) and Zigzag Clover (T. medium) - A Picture of Genomic Similarities and Differences.</title>
        <authorList>
            <person name="Dluhosova J."/>
            <person name="Istvanek J."/>
            <person name="Nedelnik J."/>
            <person name="Repkova J."/>
        </authorList>
    </citation>
    <scope>NUCLEOTIDE SEQUENCE [LARGE SCALE GENOMIC DNA]</scope>
    <source>
        <strain evidence="3">cv. 10/8</strain>
        <tissue evidence="2">Leaf</tissue>
    </source>
</reference>
<evidence type="ECO:0000259" key="1">
    <source>
        <dbReference type="Pfam" id="PF17919"/>
    </source>
</evidence>
<feature type="non-terminal residue" evidence="2">
    <location>
        <position position="51"/>
    </location>
</feature>
<accession>A0A392R2E2</accession>
<dbReference type="AlphaFoldDB" id="A0A392R2E2"/>
<dbReference type="Gene3D" id="3.10.20.370">
    <property type="match status" value="1"/>
</dbReference>
<dbReference type="SUPFAM" id="SSF56672">
    <property type="entry name" value="DNA/RNA polymerases"/>
    <property type="match status" value="1"/>
</dbReference>
<evidence type="ECO:0000313" key="2">
    <source>
        <dbReference type="EMBL" id="MCI30010.1"/>
    </source>
</evidence>
<sequence length="51" mass="5470">MTTSPVLILPNFDKPFEIECDASGRGIGAVLMQNKQPIAYFSKALSDGNLA</sequence>
<dbReference type="PANTHER" id="PTHR34072">
    <property type="entry name" value="ENZYMATIC POLYPROTEIN-RELATED"/>
    <property type="match status" value="1"/>
</dbReference>
<dbReference type="Pfam" id="PF17919">
    <property type="entry name" value="RT_RNaseH_2"/>
    <property type="match status" value="1"/>
</dbReference>
<evidence type="ECO:0000313" key="3">
    <source>
        <dbReference type="Proteomes" id="UP000265520"/>
    </source>
</evidence>
<dbReference type="PANTHER" id="PTHR34072:SF52">
    <property type="entry name" value="RIBONUCLEASE H"/>
    <property type="match status" value="1"/>
</dbReference>
<dbReference type="Proteomes" id="UP000265520">
    <property type="component" value="Unassembled WGS sequence"/>
</dbReference>
<name>A0A392R2E2_9FABA</name>
<dbReference type="InterPro" id="IPR043502">
    <property type="entry name" value="DNA/RNA_pol_sf"/>
</dbReference>
<dbReference type="InterPro" id="IPR041577">
    <property type="entry name" value="RT_RNaseH_2"/>
</dbReference>
<protein>
    <recommendedName>
        <fullName evidence="1">Reverse transcriptase/retrotransposon-derived protein RNase H-like domain-containing protein</fullName>
    </recommendedName>
</protein>
<proteinExistence type="predicted"/>
<keyword evidence="3" id="KW-1185">Reference proteome</keyword>
<comment type="caution">
    <text evidence="2">The sequence shown here is derived from an EMBL/GenBank/DDBJ whole genome shotgun (WGS) entry which is preliminary data.</text>
</comment>